<dbReference type="OrthoDB" id="9766796at2"/>
<dbReference type="SUPFAM" id="SSF51905">
    <property type="entry name" value="FAD/NAD(P)-binding domain"/>
    <property type="match status" value="1"/>
</dbReference>
<dbReference type="InterPro" id="IPR031656">
    <property type="entry name" value="DAO_C"/>
</dbReference>
<keyword evidence="6" id="KW-0560">Oxidoreductase</keyword>
<evidence type="ECO:0000256" key="4">
    <source>
        <dbReference type="ARBA" id="ARBA00022798"/>
    </source>
</evidence>
<keyword evidence="5" id="KW-0274">FAD</keyword>
<dbReference type="PANTHER" id="PTHR11985">
    <property type="entry name" value="GLYCEROL-3-PHOSPHATE DEHYDROGENASE"/>
    <property type="match status" value="1"/>
</dbReference>
<keyword evidence="10" id="KW-1185">Reference proteome</keyword>
<protein>
    <submittedName>
        <fullName evidence="9">Glycerol-3-phosphate dehydrogenase</fullName>
    </submittedName>
</protein>
<feature type="domain" description="FAD dependent oxidoreductase" evidence="7">
    <location>
        <begin position="27"/>
        <end position="375"/>
    </location>
</feature>
<gene>
    <name evidence="9" type="ORF">EDC56_0895</name>
</gene>
<evidence type="ECO:0000256" key="3">
    <source>
        <dbReference type="ARBA" id="ARBA00022630"/>
    </source>
</evidence>
<dbReference type="PRINTS" id="PR01001">
    <property type="entry name" value="FADG3PDH"/>
</dbReference>
<dbReference type="AlphaFoldDB" id="A0A3N2E1C1"/>
<dbReference type="InterPro" id="IPR000447">
    <property type="entry name" value="G3P_DH_FAD-dep"/>
</dbReference>
<evidence type="ECO:0000313" key="10">
    <source>
        <dbReference type="Proteomes" id="UP000275394"/>
    </source>
</evidence>
<evidence type="ECO:0000256" key="1">
    <source>
        <dbReference type="ARBA" id="ARBA00001974"/>
    </source>
</evidence>
<organism evidence="9 10">
    <name type="scientific">Sinobacterium caligoides</name>
    <dbReference type="NCBI Taxonomy" id="933926"/>
    <lineage>
        <taxon>Bacteria</taxon>
        <taxon>Pseudomonadati</taxon>
        <taxon>Pseudomonadota</taxon>
        <taxon>Gammaproteobacteria</taxon>
        <taxon>Cellvibrionales</taxon>
        <taxon>Spongiibacteraceae</taxon>
        <taxon>Sinobacterium</taxon>
    </lineage>
</organism>
<sequence length="522" mass="58295">MTGARTLSRSASEVRRALKHEATNHYDLVVIGGGITAAGVFHLAAAQGLKVLLLEQQDFAWGTSSRSSKMVHGGLRYLASAQWRLTRDSTRQRELLLRELPGLVELMPFMMMHKAGEFPPAPLFHGLLSLYDKLAGCRYHRPLSLDTAKDWLDGFAFDDINAVSLFADGVTDDARLVLRLLQDGVLAGGQALNYAKVSSLTQTGDNVSGVRLQLGEQAFNVSAHCVINATGSWAAQLHPLSGGQLRPLRGSHLVFPFERLPIPACLSFFHPKDKRPVFAYPWQGSTVIGTTDLDHRQDLAGEPGISRTEIDYLMQLTREFFPGHQLTEKDVISCWSGVRPIFSDGAQQSPSKESREHHIWSKPGLISVTGGKLTSYHLMAQEVLQQVGEQQPQLRIKAGHAAFSRPTQGYAEKRLTGYFGHFAPAISAMSGQEKIGVSHYQWRELAWSAEHESVHHLDDLLLRRSRLALLLGRDVLRYRQQILSLCRRALSWSAERADSEWQRFEEIFARHYQLPSKESIHG</sequence>
<dbReference type="InterPro" id="IPR038299">
    <property type="entry name" value="DAO_C_sf"/>
</dbReference>
<keyword evidence="3" id="KW-0285">Flavoprotein</keyword>
<name>A0A3N2E1C1_9GAMM</name>
<keyword evidence="4" id="KW-0319">Glycerol metabolism</keyword>
<dbReference type="InterPro" id="IPR006076">
    <property type="entry name" value="FAD-dep_OxRdtase"/>
</dbReference>
<comment type="similarity">
    <text evidence="2">Belongs to the FAD-dependent glycerol-3-phosphate dehydrogenase family.</text>
</comment>
<reference evidence="9 10" key="1">
    <citation type="submission" date="2018-11" db="EMBL/GenBank/DDBJ databases">
        <title>Genomic Encyclopedia of Type Strains, Phase IV (KMG-IV): sequencing the most valuable type-strain genomes for metagenomic binning, comparative biology and taxonomic classification.</title>
        <authorList>
            <person name="Goeker M."/>
        </authorList>
    </citation>
    <scope>NUCLEOTIDE SEQUENCE [LARGE SCALE GENOMIC DNA]</scope>
    <source>
        <strain evidence="9 10">DSM 100316</strain>
    </source>
</reference>
<evidence type="ECO:0000256" key="5">
    <source>
        <dbReference type="ARBA" id="ARBA00022827"/>
    </source>
</evidence>
<dbReference type="Pfam" id="PF16901">
    <property type="entry name" value="DAO_C"/>
    <property type="match status" value="1"/>
</dbReference>
<proteinExistence type="inferred from homology"/>
<evidence type="ECO:0000313" key="9">
    <source>
        <dbReference type="EMBL" id="ROS05365.1"/>
    </source>
</evidence>
<comment type="cofactor">
    <cofactor evidence="1">
        <name>FAD</name>
        <dbReference type="ChEBI" id="CHEBI:57692"/>
    </cofactor>
</comment>
<dbReference type="Pfam" id="PF01266">
    <property type="entry name" value="DAO"/>
    <property type="match status" value="1"/>
</dbReference>
<comment type="caution">
    <text evidence="9">The sequence shown here is derived from an EMBL/GenBank/DDBJ whole genome shotgun (WGS) entry which is preliminary data.</text>
</comment>
<dbReference type="InterPro" id="IPR036188">
    <property type="entry name" value="FAD/NAD-bd_sf"/>
</dbReference>
<evidence type="ECO:0000259" key="7">
    <source>
        <dbReference type="Pfam" id="PF01266"/>
    </source>
</evidence>
<dbReference type="RefSeq" id="WP_123711280.1">
    <property type="nucleotide sequence ID" value="NZ_RKHR01000003.1"/>
</dbReference>
<dbReference type="GO" id="GO:0004368">
    <property type="term" value="F:glycerol-3-phosphate dehydrogenase (quinone) activity"/>
    <property type="evidence" value="ECO:0007669"/>
    <property type="project" value="InterPro"/>
</dbReference>
<dbReference type="EMBL" id="RKHR01000003">
    <property type="protein sequence ID" value="ROS05365.1"/>
    <property type="molecule type" value="Genomic_DNA"/>
</dbReference>
<dbReference type="GO" id="GO:0046168">
    <property type="term" value="P:glycerol-3-phosphate catabolic process"/>
    <property type="evidence" value="ECO:0007669"/>
    <property type="project" value="TreeGrafter"/>
</dbReference>
<dbReference type="Gene3D" id="1.10.8.870">
    <property type="entry name" value="Alpha-glycerophosphate oxidase, cap domain"/>
    <property type="match status" value="1"/>
</dbReference>
<evidence type="ECO:0000256" key="2">
    <source>
        <dbReference type="ARBA" id="ARBA00007330"/>
    </source>
</evidence>
<evidence type="ECO:0000259" key="8">
    <source>
        <dbReference type="Pfam" id="PF16901"/>
    </source>
</evidence>
<dbReference type="Proteomes" id="UP000275394">
    <property type="component" value="Unassembled WGS sequence"/>
</dbReference>
<evidence type="ECO:0000256" key="6">
    <source>
        <dbReference type="ARBA" id="ARBA00023002"/>
    </source>
</evidence>
<dbReference type="PANTHER" id="PTHR11985:SF35">
    <property type="entry name" value="ANAEROBIC GLYCEROL-3-PHOSPHATE DEHYDROGENASE SUBUNIT A"/>
    <property type="match status" value="1"/>
</dbReference>
<dbReference type="GO" id="GO:0006071">
    <property type="term" value="P:glycerol metabolic process"/>
    <property type="evidence" value="ECO:0007669"/>
    <property type="project" value="UniProtKB-KW"/>
</dbReference>
<feature type="domain" description="Alpha-glycerophosphate oxidase C-terminal" evidence="8">
    <location>
        <begin position="414"/>
        <end position="496"/>
    </location>
</feature>
<accession>A0A3N2E1C1</accession>
<dbReference type="Gene3D" id="3.30.9.10">
    <property type="entry name" value="D-Amino Acid Oxidase, subunit A, domain 2"/>
    <property type="match status" value="1"/>
</dbReference>
<dbReference type="Gene3D" id="3.50.50.60">
    <property type="entry name" value="FAD/NAD(P)-binding domain"/>
    <property type="match status" value="1"/>
</dbReference>